<evidence type="ECO:0000313" key="3">
    <source>
        <dbReference type="EMBL" id="GIQ63643.1"/>
    </source>
</evidence>
<dbReference type="PROSITE" id="PS51782">
    <property type="entry name" value="LYSM"/>
    <property type="match status" value="1"/>
</dbReference>
<reference evidence="3 4" key="1">
    <citation type="submission" date="2021-04" db="EMBL/GenBank/DDBJ databases">
        <title>Draft genome sequence of Paenibacillus cisolokensis, LC2-13A.</title>
        <authorList>
            <person name="Uke A."/>
            <person name="Chhe C."/>
            <person name="Baramee S."/>
            <person name="Kosugi A."/>
        </authorList>
    </citation>
    <scope>NUCLEOTIDE SEQUENCE [LARGE SCALE GENOMIC DNA]</scope>
    <source>
        <strain evidence="3 4">LC2-13A</strain>
    </source>
</reference>
<feature type="region of interest" description="Disordered" evidence="1">
    <location>
        <begin position="149"/>
        <end position="170"/>
    </location>
</feature>
<gene>
    <name evidence="3" type="ORF">PACILC2_22110</name>
</gene>
<dbReference type="SUPFAM" id="SSF54106">
    <property type="entry name" value="LysM domain"/>
    <property type="match status" value="1"/>
</dbReference>
<dbReference type="RefSeq" id="WP_213528724.1">
    <property type="nucleotide sequence ID" value="NZ_BOVJ01000067.1"/>
</dbReference>
<feature type="domain" description="LysM" evidence="2">
    <location>
        <begin position="170"/>
        <end position="219"/>
    </location>
</feature>
<feature type="compositionally biased region" description="Basic and acidic residues" evidence="1">
    <location>
        <begin position="158"/>
        <end position="168"/>
    </location>
</feature>
<accession>A0ABQ4N633</accession>
<dbReference type="EMBL" id="BOVJ01000067">
    <property type="protein sequence ID" value="GIQ63643.1"/>
    <property type="molecule type" value="Genomic_DNA"/>
</dbReference>
<name>A0ABQ4N633_9BACL</name>
<protein>
    <submittedName>
        <fullName evidence="3">Peptidoglycan-binding protein LysM</fullName>
    </submittedName>
</protein>
<dbReference type="Pfam" id="PF01476">
    <property type="entry name" value="LysM"/>
    <property type="match status" value="1"/>
</dbReference>
<dbReference type="CDD" id="cd00118">
    <property type="entry name" value="LysM"/>
    <property type="match status" value="1"/>
</dbReference>
<dbReference type="InterPro" id="IPR018392">
    <property type="entry name" value="LysM"/>
</dbReference>
<keyword evidence="4" id="KW-1185">Reference proteome</keyword>
<evidence type="ECO:0000259" key="2">
    <source>
        <dbReference type="PROSITE" id="PS51782"/>
    </source>
</evidence>
<proteinExistence type="predicted"/>
<evidence type="ECO:0000256" key="1">
    <source>
        <dbReference type="SAM" id="MobiDB-lite"/>
    </source>
</evidence>
<dbReference type="InterPro" id="IPR036779">
    <property type="entry name" value="LysM_dom_sf"/>
</dbReference>
<sequence>MADRYGVWLSYNNQREGFELPIMPMVGVNTSGDGAGHDVHGFGKVNIIKARNLQEISIEGLLPAQRYPYITAEVVFEPKVYVDYIMRWWWSRRPIRIVYVGPTMEINTAASIESFEWRETPGAAGDIEYTLQLKEYWFHSARRVKVVQTSSGGTTTQKSKERSSDKQTPKTYTLAAGDSLWKVAQKMLGDGSRWREIQKLNKLSDADLKRLKVGATLKLPPEKR</sequence>
<dbReference type="Gene3D" id="3.10.350.10">
    <property type="entry name" value="LysM domain"/>
    <property type="match status" value="1"/>
</dbReference>
<dbReference type="Proteomes" id="UP000680304">
    <property type="component" value="Unassembled WGS sequence"/>
</dbReference>
<organism evidence="3 4">
    <name type="scientific">Paenibacillus cisolokensis</name>
    <dbReference type="NCBI Taxonomy" id="1658519"/>
    <lineage>
        <taxon>Bacteria</taxon>
        <taxon>Bacillati</taxon>
        <taxon>Bacillota</taxon>
        <taxon>Bacilli</taxon>
        <taxon>Bacillales</taxon>
        <taxon>Paenibacillaceae</taxon>
        <taxon>Paenibacillus</taxon>
    </lineage>
</organism>
<comment type="caution">
    <text evidence="3">The sequence shown here is derived from an EMBL/GenBank/DDBJ whole genome shotgun (WGS) entry which is preliminary data.</text>
</comment>
<evidence type="ECO:0000313" key="4">
    <source>
        <dbReference type="Proteomes" id="UP000680304"/>
    </source>
</evidence>
<dbReference type="SMART" id="SM00257">
    <property type="entry name" value="LysM"/>
    <property type="match status" value="1"/>
</dbReference>